<proteinExistence type="predicted"/>
<dbReference type="AlphaFoldDB" id="A0AAD5WNL4"/>
<name>A0AAD5WNL4_9PEZI</name>
<dbReference type="Proteomes" id="UP001201980">
    <property type="component" value="Unassembled WGS sequence"/>
</dbReference>
<comment type="caution">
    <text evidence="3">The sequence shown here is derived from an EMBL/GenBank/DDBJ whole genome shotgun (WGS) entry which is preliminary data.</text>
</comment>
<feature type="transmembrane region" description="Helical" evidence="2">
    <location>
        <begin position="166"/>
        <end position="191"/>
    </location>
</feature>
<feature type="transmembrane region" description="Helical" evidence="2">
    <location>
        <begin position="212"/>
        <end position="230"/>
    </location>
</feature>
<evidence type="ECO:0000256" key="1">
    <source>
        <dbReference type="SAM" id="MobiDB-lite"/>
    </source>
</evidence>
<evidence type="ECO:0000313" key="4">
    <source>
        <dbReference type="Proteomes" id="UP001201980"/>
    </source>
</evidence>
<feature type="transmembrane region" description="Helical" evidence="2">
    <location>
        <begin position="90"/>
        <end position="111"/>
    </location>
</feature>
<evidence type="ECO:0000313" key="3">
    <source>
        <dbReference type="EMBL" id="KAJ2895257.1"/>
    </source>
</evidence>
<feature type="transmembrane region" description="Helical" evidence="2">
    <location>
        <begin position="123"/>
        <end position="146"/>
    </location>
</feature>
<dbReference type="EMBL" id="JAKWBI020000416">
    <property type="protein sequence ID" value="KAJ2895257.1"/>
    <property type="molecule type" value="Genomic_DNA"/>
</dbReference>
<accession>A0AAD5WNL4</accession>
<evidence type="ECO:0000256" key="2">
    <source>
        <dbReference type="SAM" id="Phobius"/>
    </source>
</evidence>
<keyword evidence="2" id="KW-0472">Membrane</keyword>
<feature type="compositionally biased region" description="Low complexity" evidence="1">
    <location>
        <begin position="308"/>
        <end position="337"/>
    </location>
</feature>
<feature type="region of interest" description="Disordered" evidence="1">
    <location>
        <begin position="308"/>
        <end position="399"/>
    </location>
</feature>
<feature type="transmembrane region" description="Helical" evidence="2">
    <location>
        <begin position="250"/>
        <end position="273"/>
    </location>
</feature>
<protein>
    <submittedName>
        <fullName evidence="3">Uncharacterized protein</fullName>
    </submittedName>
</protein>
<keyword evidence="4" id="KW-1185">Reference proteome</keyword>
<gene>
    <name evidence="3" type="ORF">MKZ38_006757</name>
</gene>
<feature type="transmembrane region" description="Helical" evidence="2">
    <location>
        <begin position="49"/>
        <end position="70"/>
    </location>
</feature>
<feature type="transmembrane region" description="Helical" evidence="2">
    <location>
        <begin position="12"/>
        <end position="37"/>
    </location>
</feature>
<sequence>MSSDEFFVSWGSVVQGALTAVVALPLLIMGIMSCVMIRRQNDPVRSSMGFLQSLWWLDLLSVATLAPSTIASRSYSNRLVSAWLSAPALLFAYVAMALTTLTLFHLGLGILRQHQGTAPAKKWHAAAKWAAAGFCALLVVLGAAIFGRTVSYLAGSAYGRSSSSSYVSFSIDAGLAASVVNWALSLALAGLAAHVAREARWNGRNTAPMVRTYVAACALWLARSFYVMIIDVRNRAGAWEINDDEYYSVFVTFPIFDVWIQFIVIVLVFSIGLKKLGGLWSNPEGRAPARDWGGVRQGHAYPQMGYAQNGQAMAQQQQQQQQQQQGMYPPQYYPQGGEAPAEMQGQTAYAVGDASRHQQQLRQSGWAVPGQNARGVSELPNGNAGWPEVHEAPNNKIGQ</sequence>
<keyword evidence="2" id="KW-0812">Transmembrane</keyword>
<reference evidence="3" key="1">
    <citation type="submission" date="2022-07" db="EMBL/GenBank/DDBJ databases">
        <title>Draft genome sequence of Zalerion maritima ATCC 34329, a (micro)plastics degrading marine fungus.</title>
        <authorList>
            <person name="Paco A."/>
            <person name="Goncalves M.F.M."/>
            <person name="Rocha-Santos T.A.P."/>
            <person name="Alves A."/>
        </authorList>
    </citation>
    <scope>NUCLEOTIDE SEQUENCE</scope>
    <source>
        <strain evidence="3">ATCC 34329</strain>
    </source>
</reference>
<organism evidence="3 4">
    <name type="scientific">Zalerion maritima</name>
    <dbReference type="NCBI Taxonomy" id="339359"/>
    <lineage>
        <taxon>Eukaryota</taxon>
        <taxon>Fungi</taxon>
        <taxon>Dikarya</taxon>
        <taxon>Ascomycota</taxon>
        <taxon>Pezizomycotina</taxon>
        <taxon>Sordariomycetes</taxon>
        <taxon>Lulworthiomycetidae</taxon>
        <taxon>Lulworthiales</taxon>
        <taxon>Lulworthiaceae</taxon>
        <taxon>Zalerion</taxon>
    </lineage>
</organism>
<keyword evidence="2" id="KW-1133">Transmembrane helix</keyword>